<evidence type="ECO:0000256" key="8">
    <source>
        <dbReference type="RuleBase" id="RU003956"/>
    </source>
</evidence>
<organism evidence="9 10">
    <name type="scientific">Bifidobacterium [indicum] DSM 20214 = LMG 11587</name>
    <dbReference type="NCBI Taxonomy" id="1341694"/>
    <lineage>
        <taxon>Bacteria</taxon>
        <taxon>Bacillati</taxon>
        <taxon>Actinomycetota</taxon>
        <taxon>Actinomycetes</taxon>
        <taxon>Bifidobacteriales</taxon>
        <taxon>Bifidobacteriaceae</taxon>
        <taxon>Bifidobacterium</taxon>
    </lineage>
</organism>
<dbReference type="SUPFAM" id="SSF53056">
    <property type="entry name" value="beta-carbonic anhydrase, cab"/>
    <property type="match status" value="1"/>
</dbReference>
<keyword evidence="3 7" id="KW-0862">Zinc</keyword>
<dbReference type="Proteomes" id="UP000028569">
    <property type="component" value="Chromosome"/>
</dbReference>
<evidence type="ECO:0000256" key="6">
    <source>
        <dbReference type="ARBA" id="ARBA00048348"/>
    </source>
</evidence>
<evidence type="ECO:0000256" key="2">
    <source>
        <dbReference type="ARBA" id="ARBA00012925"/>
    </source>
</evidence>
<evidence type="ECO:0000313" key="10">
    <source>
        <dbReference type="Proteomes" id="UP000028569"/>
    </source>
</evidence>
<proteinExistence type="inferred from homology"/>
<dbReference type="PANTHER" id="PTHR11002">
    <property type="entry name" value="CARBONIC ANHYDRASE"/>
    <property type="match status" value="1"/>
</dbReference>
<gene>
    <name evidence="9" type="ORF">BINDI_0021</name>
</gene>
<dbReference type="InterPro" id="IPR001765">
    <property type="entry name" value="Carbonic_anhydrase"/>
</dbReference>
<dbReference type="Pfam" id="PF00484">
    <property type="entry name" value="Pro_CA"/>
    <property type="match status" value="1"/>
</dbReference>
<comment type="catalytic activity">
    <reaction evidence="6 8">
        <text>hydrogencarbonate + H(+) = CO2 + H2O</text>
        <dbReference type="Rhea" id="RHEA:10748"/>
        <dbReference type="ChEBI" id="CHEBI:15377"/>
        <dbReference type="ChEBI" id="CHEBI:15378"/>
        <dbReference type="ChEBI" id="CHEBI:16526"/>
        <dbReference type="ChEBI" id="CHEBI:17544"/>
        <dbReference type="EC" id="4.2.1.1"/>
    </reaction>
</comment>
<evidence type="ECO:0000256" key="4">
    <source>
        <dbReference type="ARBA" id="ARBA00023239"/>
    </source>
</evidence>
<protein>
    <recommendedName>
        <fullName evidence="2 8">Carbonic anhydrase</fullName>
        <ecNumber evidence="2 8">4.2.1.1</ecNumber>
    </recommendedName>
    <alternativeName>
        <fullName evidence="8">Carbonate dehydratase</fullName>
    </alternativeName>
</protein>
<dbReference type="InterPro" id="IPR036874">
    <property type="entry name" value="Carbonic_anhydrase_sf"/>
</dbReference>
<dbReference type="GO" id="GO:0008270">
    <property type="term" value="F:zinc ion binding"/>
    <property type="evidence" value="ECO:0007669"/>
    <property type="project" value="UniProtKB-UniRule"/>
</dbReference>
<evidence type="ECO:0000256" key="7">
    <source>
        <dbReference type="PIRSR" id="PIRSR601765-1"/>
    </source>
</evidence>
<keyword evidence="10" id="KW-1185">Reference proteome</keyword>
<name>A0A087VSH1_9BIFI</name>
<dbReference type="PROSITE" id="PS00705">
    <property type="entry name" value="PROK_CO2_ANHYDRASE_2"/>
    <property type="match status" value="1"/>
</dbReference>
<feature type="binding site" evidence="7">
    <location>
        <position position="113"/>
    </location>
    <ligand>
        <name>Zn(2+)</name>
        <dbReference type="ChEBI" id="CHEBI:29105"/>
    </ligand>
</feature>
<comment type="similarity">
    <text evidence="1 8">Belongs to the beta-class carbonic anhydrase family.</text>
</comment>
<comment type="cofactor">
    <cofactor evidence="7">
        <name>Zn(2+)</name>
        <dbReference type="ChEBI" id="CHEBI:29105"/>
    </cofactor>
    <text evidence="7">Binds 1 zinc ion per subunit.</text>
</comment>
<dbReference type="OrthoDB" id="9797527at2"/>
<dbReference type="CDD" id="cd03378">
    <property type="entry name" value="beta_CA_cladeC"/>
    <property type="match status" value="1"/>
</dbReference>
<dbReference type="InterPro" id="IPR015892">
    <property type="entry name" value="Carbonic_anhydrase_CS"/>
</dbReference>
<accession>A0A087VSH1</accession>
<dbReference type="KEGG" id="bii:BINDI_0021"/>
<dbReference type="SMART" id="SM00947">
    <property type="entry name" value="Pro_CA"/>
    <property type="match status" value="1"/>
</dbReference>
<comment type="function">
    <text evidence="8">Reversible hydration of carbon dioxide.</text>
</comment>
<evidence type="ECO:0000256" key="3">
    <source>
        <dbReference type="ARBA" id="ARBA00022833"/>
    </source>
</evidence>
<dbReference type="GO" id="GO:0004089">
    <property type="term" value="F:carbonate dehydratase activity"/>
    <property type="evidence" value="ECO:0007669"/>
    <property type="project" value="UniProtKB-UniRule"/>
</dbReference>
<reference evidence="9 10" key="1">
    <citation type="journal article" date="2014" name="Appl. Environ. Microbiol.">
        <title>Genomic encyclopedia of type strains of the genus Bifidobacterium.</title>
        <authorList>
            <person name="Milani C."/>
            <person name="Lugli G.A."/>
            <person name="Duranti S."/>
            <person name="Turroni F."/>
            <person name="Bottacini F."/>
            <person name="Mangifesta M."/>
            <person name="Sanchez B."/>
            <person name="Viappiani A."/>
            <person name="Mancabelli L."/>
            <person name="Taminiau B."/>
            <person name="Delcenserie V."/>
            <person name="Barrangou R."/>
            <person name="Margolles A."/>
            <person name="van Sinderen D."/>
            <person name="Ventura M."/>
        </authorList>
    </citation>
    <scope>NUCLEOTIDE SEQUENCE [LARGE SCALE GENOMIC DNA]</scope>
    <source>
        <strain evidence="9 10">LMG 11587</strain>
    </source>
</reference>
<dbReference type="HOGENOM" id="CLU_053879_4_1_11"/>
<feature type="binding site" evidence="7">
    <location>
        <position position="60"/>
    </location>
    <ligand>
        <name>Zn(2+)</name>
        <dbReference type="ChEBI" id="CHEBI:29105"/>
    </ligand>
</feature>
<evidence type="ECO:0000313" key="9">
    <source>
        <dbReference type="EMBL" id="AIC91307.1"/>
    </source>
</evidence>
<dbReference type="EMBL" id="CP006018">
    <property type="protein sequence ID" value="AIC91307.1"/>
    <property type="molecule type" value="Genomic_DNA"/>
</dbReference>
<dbReference type="EC" id="4.2.1.1" evidence="2 8"/>
<dbReference type="Gene3D" id="3.40.1050.10">
    <property type="entry name" value="Carbonic anhydrase"/>
    <property type="match status" value="1"/>
</dbReference>
<dbReference type="PROSITE" id="PS00704">
    <property type="entry name" value="PROK_CO2_ANHYDRASE_1"/>
    <property type="match status" value="1"/>
</dbReference>
<keyword evidence="4 8" id="KW-0456">Lyase</keyword>
<dbReference type="GO" id="GO:0015976">
    <property type="term" value="P:carbon utilization"/>
    <property type="evidence" value="ECO:0007669"/>
    <property type="project" value="InterPro"/>
</dbReference>
<keyword evidence="7" id="KW-0479">Metal-binding</keyword>
<dbReference type="AlphaFoldDB" id="A0A087VSH1"/>
<feature type="binding site" evidence="7">
    <location>
        <position position="116"/>
    </location>
    <ligand>
        <name>Zn(2+)</name>
        <dbReference type="ChEBI" id="CHEBI:29105"/>
    </ligand>
</feature>
<feature type="binding site" evidence="7">
    <location>
        <position position="62"/>
    </location>
    <ligand>
        <name>Zn(2+)</name>
        <dbReference type="ChEBI" id="CHEBI:29105"/>
    </ligand>
</feature>
<sequence>MSENRTPASEGEPRANATWSRMLAGNRRFFEGQAEHPWQDAETRESLIDAQSPDAVVLSCSDSRVPPEIIFDQGLGDLFTVRTAGQTLDPSVLASLEFAITELKISLLVVMGHEHCGAVTACLRAIEDHRSETGRTRIEPGDEALDETFVHDSPSPIVNQVGTSILAAQEAGLETTDEYESVHIARTIEALVDRSEVIRQAVAEGRIMMVGARYSLTSGKVQVLSF</sequence>
<evidence type="ECO:0000256" key="5">
    <source>
        <dbReference type="ARBA" id="ARBA00024993"/>
    </source>
</evidence>
<comment type="function">
    <text evidence="5">Catalyzes the reversible hydration of carbon dioxide to form bicarbonate.</text>
</comment>
<evidence type="ECO:0000256" key="1">
    <source>
        <dbReference type="ARBA" id="ARBA00006217"/>
    </source>
</evidence>
<dbReference type="PANTHER" id="PTHR11002:SF79">
    <property type="entry name" value="CARBONIC ANHYDRASE 2"/>
    <property type="match status" value="1"/>
</dbReference>